<dbReference type="GO" id="GO:0009279">
    <property type="term" value="C:cell outer membrane"/>
    <property type="evidence" value="ECO:0007669"/>
    <property type="project" value="UniProtKB-SubCell"/>
</dbReference>
<feature type="signal peptide" evidence="8">
    <location>
        <begin position="1"/>
        <end position="21"/>
    </location>
</feature>
<dbReference type="Gene3D" id="3.10.20.310">
    <property type="entry name" value="membrane protein fhac"/>
    <property type="match status" value="5"/>
</dbReference>
<dbReference type="PIRSF" id="PIRSF006076">
    <property type="entry name" value="OM_assembly_OMP85"/>
    <property type="match status" value="1"/>
</dbReference>
<dbReference type="InterPro" id="IPR000184">
    <property type="entry name" value="Bac_surfAg_D15"/>
</dbReference>
<dbReference type="Pfam" id="PF01103">
    <property type="entry name" value="Omp85"/>
    <property type="match status" value="1"/>
</dbReference>
<evidence type="ECO:0000256" key="4">
    <source>
        <dbReference type="ARBA" id="ARBA00022729"/>
    </source>
</evidence>
<accession>A0A3S4YR51</accession>
<sequence length="797" mass="89316" precursor="true">MKLKHIASTLMLLSLSPLALADFTIQDIRVEGLQRTEPSTVFNYLPVKVGDTFTDGLSDEIIRNLYATGFFDDVRVETMNNQVLLTVVERPTINSLTVSGAKILPNDAIKKNLDAFGLGQSQPFDQAKLNQAIASLKQEYLGRGKQSVKITPEVNRLARNRVSVDIKIEEGESTKITEIDFEGNERYSDSKLRRQMSLSDGGLFTWLTKSNQFNEQKFAQDMERITDFYQNNGYFAFHIVDTDIQTNEDKTKQTIKVTVSEGERFRWGKVKIEGDTREVPKEDLYKLLTMKEGKWYEREKMVDSLQEIQTAMGSAGYAFSEVNVQPMPNQETKVVDFVLHVEPGRKVYVNEINISGNNKTRDEVIRRELRQMEAAPYDTSKLQRSKERVELLGYFDDVKFEARPVAGTPDQVDLDMSVNERSTGSIDLSAGWVQGTGLVMALGVAQDNLFGTGKSVAARASRSKTTQNVSLSFTDPYFTPDGVSLGYDVYGKVFDPRKASSTVQQYKTSSIGGGLRMGVPVTEYDRVNFGLGAEHMTVNTYKSAPKRYRDFIRDYGDHASGIGKFKGWVYKGNIGWGRNKTDSALWPTRGYITGINGEVGLPGSRLQYYSLVHNQNWFFPINKTFTLMLGGEVGYANGYGKTKELPFFENFYSGGLGSVRGYESGTLGPKVFDEDGSVISYGGNKKANVSAELLFPMPGIKDSRTVRLSLFADAGSVWDGKTYDDNSSELRGGKKQNFYGLGTTHKSTFKNELRYSSGAALTWLSPLGPMKFSYAYPLKKKKYDEIQRFQFQLGTTF</sequence>
<reference evidence="11 12" key="1">
    <citation type="submission" date="2018-12" db="EMBL/GenBank/DDBJ databases">
        <authorList>
            <consortium name="Pathogen Informatics"/>
        </authorList>
    </citation>
    <scope>NUCLEOTIDE SEQUENCE [LARGE SCALE GENOMIC DNA]</scope>
    <source>
        <strain evidence="11 12">NCTC12742</strain>
    </source>
</reference>
<organism evidence="11 12">
    <name type="scientific">Neisseria weaveri</name>
    <dbReference type="NCBI Taxonomy" id="28091"/>
    <lineage>
        <taxon>Bacteria</taxon>
        <taxon>Pseudomonadati</taxon>
        <taxon>Pseudomonadota</taxon>
        <taxon>Betaproteobacteria</taxon>
        <taxon>Neisseriales</taxon>
        <taxon>Neisseriaceae</taxon>
        <taxon>Neisseria</taxon>
    </lineage>
</organism>
<dbReference type="EMBL" id="LR134533">
    <property type="protein sequence ID" value="VEJ50870.1"/>
    <property type="molecule type" value="Genomic_DNA"/>
</dbReference>
<dbReference type="InterPro" id="IPR010827">
    <property type="entry name" value="BamA/TamA_POTRA"/>
</dbReference>
<evidence type="ECO:0000313" key="12">
    <source>
        <dbReference type="Proteomes" id="UP000272771"/>
    </source>
</evidence>
<protein>
    <recommendedName>
        <fullName evidence="8 9">Outer membrane protein assembly factor BamA</fullName>
    </recommendedName>
</protein>
<keyword evidence="4 8" id="KW-0732">Signal</keyword>
<comment type="subunit">
    <text evidence="8">Part of the Bam complex.</text>
</comment>
<feature type="domain" description="POTRA" evidence="10">
    <location>
        <begin position="347"/>
        <end position="421"/>
    </location>
</feature>
<keyword evidence="6 8" id="KW-0472">Membrane</keyword>
<dbReference type="NCBIfam" id="TIGR03303">
    <property type="entry name" value="OM_YaeT"/>
    <property type="match status" value="1"/>
</dbReference>
<feature type="chain" id="PRO_5018797630" description="Outer membrane protein assembly factor BamA" evidence="8">
    <location>
        <begin position="22"/>
        <end position="797"/>
    </location>
</feature>
<dbReference type="Pfam" id="PF07244">
    <property type="entry name" value="POTRA"/>
    <property type="match status" value="5"/>
</dbReference>
<dbReference type="PROSITE" id="PS51779">
    <property type="entry name" value="POTRA"/>
    <property type="match status" value="5"/>
</dbReference>
<keyword evidence="12" id="KW-1185">Reference proteome</keyword>
<evidence type="ECO:0000256" key="3">
    <source>
        <dbReference type="ARBA" id="ARBA00022692"/>
    </source>
</evidence>
<dbReference type="HAMAP" id="MF_01430">
    <property type="entry name" value="OM_assembly_BamA"/>
    <property type="match status" value="1"/>
</dbReference>
<name>A0A3S4YR51_9NEIS</name>
<feature type="domain" description="POTRA" evidence="10">
    <location>
        <begin position="23"/>
        <end position="90"/>
    </location>
</feature>
<dbReference type="STRING" id="28091.SAMEA3174300_01539"/>
<gene>
    <name evidence="11" type="primary">omp</name>
    <name evidence="8" type="synonym">bamA</name>
    <name evidence="11" type="ORF">NCTC12742_00915</name>
</gene>
<feature type="domain" description="POTRA" evidence="10">
    <location>
        <begin position="174"/>
        <end position="262"/>
    </location>
</feature>
<evidence type="ECO:0000259" key="10">
    <source>
        <dbReference type="PROSITE" id="PS51779"/>
    </source>
</evidence>
<evidence type="ECO:0000256" key="1">
    <source>
        <dbReference type="ARBA" id="ARBA00004370"/>
    </source>
</evidence>
<comment type="function">
    <text evidence="8">Part of the outer membrane protein assembly complex, which is involved in assembly and insertion of beta-barrel proteins into the outer membrane.</text>
</comment>
<comment type="subcellular location">
    <subcellularLocation>
        <location evidence="8">Cell outer membrane</location>
    </subcellularLocation>
    <subcellularLocation>
        <location evidence="1">Membrane</location>
    </subcellularLocation>
</comment>
<dbReference type="PANTHER" id="PTHR12815:SF23">
    <property type="entry name" value="OUTER MEMBRANE PROTEIN ASSEMBLY FACTOR BAMA"/>
    <property type="match status" value="1"/>
</dbReference>
<keyword evidence="7 8" id="KW-0998">Cell outer membrane</keyword>
<dbReference type="PANTHER" id="PTHR12815">
    <property type="entry name" value="SORTING AND ASSEMBLY MACHINERY SAMM50 PROTEIN FAMILY MEMBER"/>
    <property type="match status" value="1"/>
</dbReference>
<evidence type="ECO:0000256" key="2">
    <source>
        <dbReference type="ARBA" id="ARBA00022452"/>
    </source>
</evidence>
<evidence type="ECO:0000256" key="8">
    <source>
        <dbReference type="HAMAP-Rule" id="MF_01430"/>
    </source>
</evidence>
<keyword evidence="5 8" id="KW-0677">Repeat</keyword>
<dbReference type="OrthoDB" id="9803054at2"/>
<feature type="domain" description="POTRA" evidence="10">
    <location>
        <begin position="91"/>
        <end position="171"/>
    </location>
</feature>
<dbReference type="AlphaFoldDB" id="A0A3S4YR51"/>
<dbReference type="GO" id="GO:0043165">
    <property type="term" value="P:Gram-negative-bacterium-type cell outer membrane assembly"/>
    <property type="evidence" value="ECO:0007669"/>
    <property type="project" value="UniProtKB-UniRule"/>
</dbReference>
<dbReference type="InterPro" id="IPR034746">
    <property type="entry name" value="POTRA"/>
</dbReference>
<dbReference type="InterPro" id="IPR023707">
    <property type="entry name" value="OM_assembly_BamA"/>
</dbReference>
<dbReference type="RefSeq" id="WP_004285983.1">
    <property type="nucleotide sequence ID" value="NZ_CAUJRG010000007.1"/>
</dbReference>
<dbReference type="InterPro" id="IPR039910">
    <property type="entry name" value="D15-like"/>
</dbReference>
<dbReference type="Gene3D" id="2.40.160.50">
    <property type="entry name" value="membrane protein fhac: a member of the omp85/tpsb transporter family"/>
    <property type="match status" value="1"/>
</dbReference>
<keyword evidence="2 8" id="KW-1134">Transmembrane beta strand</keyword>
<comment type="similarity">
    <text evidence="8">Belongs to the BamA family.</text>
</comment>
<evidence type="ECO:0000256" key="7">
    <source>
        <dbReference type="ARBA" id="ARBA00023237"/>
    </source>
</evidence>
<dbReference type="KEGG" id="nwe:SAMEA3174300_1539"/>
<dbReference type="GO" id="GO:0051205">
    <property type="term" value="P:protein insertion into membrane"/>
    <property type="evidence" value="ECO:0007669"/>
    <property type="project" value="UniProtKB-UniRule"/>
</dbReference>
<proteinExistence type="inferred from homology"/>
<keyword evidence="3 8" id="KW-0812">Transmembrane</keyword>
<evidence type="ECO:0000256" key="6">
    <source>
        <dbReference type="ARBA" id="ARBA00023136"/>
    </source>
</evidence>
<evidence type="ECO:0000313" key="11">
    <source>
        <dbReference type="EMBL" id="VEJ50870.1"/>
    </source>
</evidence>
<feature type="domain" description="POTRA" evidence="10">
    <location>
        <begin position="265"/>
        <end position="344"/>
    </location>
</feature>
<evidence type="ECO:0000256" key="9">
    <source>
        <dbReference type="NCBIfam" id="TIGR03303"/>
    </source>
</evidence>
<dbReference type="Proteomes" id="UP000272771">
    <property type="component" value="Chromosome"/>
</dbReference>
<evidence type="ECO:0000256" key="5">
    <source>
        <dbReference type="ARBA" id="ARBA00022737"/>
    </source>
</evidence>